<evidence type="ECO:0000313" key="2">
    <source>
        <dbReference type="Proteomes" id="UP001300261"/>
    </source>
</evidence>
<dbReference type="RefSeq" id="WP_265962343.1">
    <property type="nucleotide sequence ID" value="NZ_JAPEVI010000003.1"/>
</dbReference>
<sequence length="50" mass="5303">MKAFFAGLAVLIVLGVMTGVVYDYAAMDMVQGYWNPSNIHVETGAGHEAG</sequence>
<dbReference type="Proteomes" id="UP001300261">
    <property type="component" value="Unassembled WGS sequence"/>
</dbReference>
<name>A0ABT3R0C6_9HYPH</name>
<evidence type="ECO:0000313" key="1">
    <source>
        <dbReference type="EMBL" id="MCX2722683.1"/>
    </source>
</evidence>
<proteinExistence type="predicted"/>
<protein>
    <submittedName>
        <fullName evidence="1">Uncharacterized protein</fullName>
    </submittedName>
</protein>
<reference evidence="1 2" key="1">
    <citation type="journal article" date="2016" name="Int. J. Syst. Evol. Microbiol.">
        <title>Labrenzia salina sp. nov., isolated from the rhizosphere of the halophyte Arthrocnemum macrostachyum.</title>
        <authorList>
            <person name="Camacho M."/>
            <person name="Redondo-Gomez S."/>
            <person name="Rodriguez-Llorente I."/>
            <person name="Rohde M."/>
            <person name="Sproer C."/>
            <person name="Schumann P."/>
            <person name="Klenk H.P."/>
            <person name="Montero-Calasanz M.D.C."/>
        </authorList>
    </citation>
    <scope>NUCLEOTIDE SEQUENCE [LARGE SCALE GENOMIC DNA]</scope>
    <source>
        <strain evidence="1 2">DSM 29163</strain>
    </source>
</reference>
<accession>A0ABT3R0C6</accession>
<dbReference type="EMBL" id="JAPEVI010000003">
    <property type="protein sequence ID" value="MCX2722683.1"/>
    <property type="molecule type" value="Genomic_DNA"/>
</dbReference>
<keyword evidence="2" id="KW-1185">Reference proteome</keyword>
<organism evidence="1 2">
    <name type="scientific">Roseibium salinum</name>
    <dbReference type="NCBI Taxonomy" id="1604349"/>
    <lineage>
        <taxon>Bacteria</taxon>
        <taxon>Pseudomonadati</taxon>
        <taxon>Pseudomonadota</taxon>
        <taxon>Alphaproteobacteria</taxon>
        <taxon>Hyphomicrobiales</taxon>
        <taxon>Stappiaceae</taxon>
        <taxon>Roseibium</taxon>
    </lineage>
</organism>
<gene>
    <name evidence="1" type="ORF">ON753_09840</name>
</gene>
<comment type="caution">
    <text evidence="1">The sequence shown here is derived from an EMBL/GenBank/DDBJ whole genome shotgun (WGS) entry which is preliminary data.</text>
</comment>